<feature type="domain" description="Clp1 P-loop" evidence="11">
    <location>
        <begin position="128"/>
        <end position="330"/>
    </location>
</feature>
<dbReference type="InterPro" id="IPR032324">
    <property type="entry name" value="Clp1_N"/>
</dbReference>
<dbReference type="Pfam" id="PF16575">
    <property type="entry name" value="CLP1_P"/>
    <property type="match status" value="1"/>
</dbReference>
<organism evidence="12 13">
    <name type="scientific">Lachancea fermentati</name>
    <name type="common">Zygosaccharomyces fermentati</name>
    <dbReference type="NCBI Taxonomy" id="4955"/>
    <lineage>
        <taxon>Eukaryota</taxon>
        <taxon>Fungi</taxon>
        <taxon>Dikarya</taxon>
        <taxon>Ascomycota</taxon>
        <taxon>Saccharomycotina</taxon>
        <taxon>Saccharomycetes</taxon>
        <taxon>Saccharomycetales</taxon>
        <taxon>Saccharomycetaceae</taxon>
        <taxon>Lachancea</taxon>
    </lineage>
</organism>
<evidence type="ECO:0000256" key="7">
    <source>
        <dbReference type="ARBA" id="ARBA00023242"/>
    </source>
</evidence>
<dbReference type="GO" id="GO:0031124">
    <property type="term" value="P:mRNA 3'-end processing"/>
    <property type="evidence" value="ECO:0007669"/>
    <property type="project" value="UniProtKB-UniRule"/>
</dbReference>
<comment type="caution">
    <text evidence="8">Lacks conserved residue(s) required for the propagation of feature annotation.</text>
</comment>
<dbReference type="PANTHER" id="PTHR12755">
    <property type="entry name" value="CLEAVAGE/POLYADENYLATION FACTOR IA SUBUNIT CLP1P"/>
    <property type="match status" value="1"/>
</dbReference>
<dbReference type="STRING" id="4955.A0A1G4MHX5"/>
<protein>
    <recommendedName>
        <fullName evidence="3">Polynucleotide 5'-hydroxyl-kinase GRC3</fullName>
    </recommendedName>
    <alternativeName>
        <fullName evidence="2">Polynucleotide 5'-hydroxyl-kinase grc3</fullName>
    </alternativeName>
</protein>
<dbReference type="GO" id="GO:0005849">
    <property type="term" value="C:mRNA cleavage factor complex"/>
    <property type="evidence" value="ECO:0007669"/>
    <property type="project" value="UniProtKB-UniRule"/>
</dbReference>
<feature type="binding site" evidence="8">
    <location>
        <begin position="131"/>
        <end position="136"/>
    </location>
    <ligand>
        <name>ATP</name>
        <dbReference type="ChEBI" id="CHEBI:30616"/>
    </ligand>
</feature>
<dbReference type="InterPro" id="IPR028606">
    <property type="entry name" value="Clp1"/>
</dbReference>
<keyword evidence="7 8" id="KW-0539">Nucleus</keyword>
<keyword evidence="13" id="KW-1185">Reference proteome</keyword>
<evidence type="ECO:0000259" key="10">
    <source>
        <dbReference type="Pfam" id="PF16573"/>
    </source>
</evidence>
<dbReference type="Gene3D" id="3.40.50.300">
    <property type="entry name" value="P-loop containing nucleotide triphosphate hydrolases"/>
    <property type="match status" value="1"/>
</dbReference>
<evidence type="ECO:0000256" key="8">
    <source>
        <dbReference type="HAMAP-Rule" id="MF_03035"/>
    </source>
</evidence>
<evidence type="ECO:0000259" key="9">
    <source>
        <dbReference type="Pfam" id="PF06807"/>
    </source>
</evidence>
<dbReference type="Gene3D" id="2.60.120.1030">
    <property type="entry name" value="Clp1, DNA binding domain"/>
    <property type="match status" value="1"/>
</dbReference>
<dbReference type="Gene3D" id="2.40.30.330">
    <property type="entry name" value="Pre-mRNA cleavage complex subunit Clp1, C-terminal domain"/>
    <property type="match status" value="1"/>
</dbReference>
<dbReference type="GO" id="GO:0005524">
    <property type="term" value="F:ATP binding"/>
    <property type="evidence" value="ECO:0007669"/>
    <property type="project" value="UniProtKB-UniRule"/>
</dbReference>
<dbReference type="InterPro" id="IPR038238">
    <property type="entry name" value="Clp1_C_sf"/>
</dbReference>
<dbReference type="GO" id="GO:0006388">
    <property type="term" value="P:tRNA splicing, via endonucleolytic cleavage and ligation"/>
    <property type="evidence" value="ECO:0007669"/>
    <property type="project" value="TreeGrafter"/>
</dbReference>
<dbReference type="InterPro" id="IPR032319">
    <property type="entry name" value="CLP1_P"/>
</dbReference>
<feature type="domain" description="Clp1 C-terminal" evidence="9">
    <location>
        <begin position="336"/>
        <end position="441"/>
    </location>
</feature>
<dbReference type="PANTHER" id="PTHR12755:SF6">
    <property type="entry name" value="POLYRIBONUCLEOTIDE 5'-HYDROXYL-KINASE CLP1"/>
    <property type="match status" value="1"/>
</dbReference>
<name>A0A1G4MHX5_LACFM</name>
<dbReference type="EMBL" id="LT598486">
    <property type="protein sequence ID" value="SCW03341.1"/>
    <property type="molecule type" value="Genomic_DNA"/>
</dbReference>
<dbReference type="Proteomes" id="UP000190831">
    <property type="component" value="Chromosome G"/>
</dbReference>
<accession>A0A1G4MHX5</accession>
<dbReference type="HAMAP" id="MF_03035">
    <property type="entry name" value="Clp1"/>
    <property type="match status" value="1"/>
</dbReference>
<dbReference type="SUPFAM" id="SSF52540">
    <property type="entry name" value="P-loop containing nucleoside triphosphate hydrolases"/>
    <property type="match status" value="1"/>
</dbReference>
<dbReference type="InterPro" id="IPR045116">
    <property type="entry name" value="Clp1/Grc3"/>
</dbReference>
<comment type="similarity">
    <text evidence="8">Belongs to the Clp1 family. Clp1 subfamily.</text>
</comment>
<feature type="domain" description="Clp1 N-terminal" evidence="10">
    <location>
        <begin position="28"/>
        <end position="117"/>
    </location>
</feature>
<keyword evidence="4 8" id="KW-0507">mRNA processing</keyword>
<keyword evidence="6 8" id="KW-0067">ATP-binding</keyword>
<sequence>MATLPGLSDSLQPLDVTSDPDVPQRLAIPLGSEWRVEVPQDSKLQVKILSGIAEIFGTELAIDIEYTFQNTNFSIYAVEATELEWKCLDLANQSISSNTNLKHIYNLHFSLEKLRVSSFEGPRVLIVGESSSGKTTLAKYLCSYAIKFKPYEPVMVNLNPQEGIFSPPGCLSATPISDILDVSSNTWGQSMTSGATQLHSKQPIVKNFGLENISDNRELYMRIIQQLSEVLSNRFQSDPMVRRSGCVIDTPPFSHFSDDFSELHEIIKLFRITAIVVCAHDDNLAVKINDVLMSQTIPIVRVPTSNGVVQVSDVFKRSLQRSAIKDYFYGDLNTVLSPYTIGVDFDMITVWQPRSALNTDSGSEALYLPVETNASNLQHALVAITYAPRRAPVEEVIDAPILGFALIMEVNDTRKKLRILLPVPGRLPDKALILTAYRYLE</sequence>
<evidence type="ECO:0000259" key="11">
    <source>
        <dbReference type="Pfam" id="PF16575"/>
    </source>
</evidence>
<evidence type="ECO:0000256" key="4">
    <source>
        <dbReference type="ARBA" id="ARBA00022664"/>
    </source>
</evidence>
<dbReference type="InterPro" id="IPR010655">
    <property type="entry name" value="Clp1_C"/>
</dbReference>
<dbReference type="OrthoDB" id="258143at2759"/>
<evidence type="ECO:0000256" key="6">
    <source>
        <dbReference type="ARBA" id="ARBA00022840"/>
    </source>
</evidence>
<evidence type="ECO:0000313" key="13">
    <source>
        <dbReference type="Proteomes" id="UP000190831"/>
    </source>
</evidence>
<evidence type="ECO:0000313" key="12">
    <source>
        <dbReference type="EMBL" id="SCW03341.1"/>
    </source>
</evidence>
<comment type="subunit">
    <text evidence="8">Component of a pre-mRNA cleavage factor complex. Interacts directly with PCF11.</text>
</comment>
<feature type="binding site" evidence="8">
    <location>
        <position position="33"/>
    </location>
    <ligand>
        <name>ATP</name>
        <dbReference type="ChEBI" id="CHEBI:30616"/>
    </ligand>
</feature>
<evidence type="ECO:0000256" key="2">
    <source>
        <dbReference type="ARBA" id="ARBA00018706"/>
    </source>
</evidence>
<dbReference type="AlphaFoldDB" id="A0A1G4MHX5"/>
<evidence type="ECO:0000256" key="5">
    <source>
        <dbReference type="ARBA" id="ARBA00022741"/>
    </source>
</evidence>
<dbReference type="Pfam" id="PF16573">
    <property type="entry name" value="CLP1_N"/>
    <property type="match status" value="1"/>
</dbReference>
<reference evidence="12 13" key="1">
    <citation type="submission" date="2016-03" db="EMBL/GenBank/DDBJ databases">
        <authorList>
            <person name="Devillers H."/>
        </authorList>
    </citation>
    <scope>NUCLEOTIDE SEQUENCE [LARGE SCALE GENOMIC DNA]</scope>
    <source>
        <strain evidence="12">CBS 6772</strain>
    </source>
</reference>
<gene>
    <name evidence="8" type="primary">CLP1</name>
    <name evidence="12" type="ORF">LAFE_0G08284G</name>
</gene>
<evidence type="ECO:0000256" key="3">
    <source>
        <dbReference type="ARBA" id="ARBA00019824"/>
    </source>
</evidence>
<comment type="function">
    <text evidence="8">Required for endonucleolytic cleavage during polyadenylation-dependent pre-mRNA 3'-end formation.</text>
</comment>
<dbReference type="OMA" id="VQYVNCH"/>
<dbReference type="InterPro" id="IPR038239">
    <property type="entry name" value="Clp1_N_sf"/>
</dbReference>
<dbReference type="InterPro" id="IPR027417">
    <property type="entry name" value="P-loop_NTPase"/>
</dbReference>
<dbReference type="Pfam" id="PF06807">
    <property type="entry name" value="Clp1"/>
    <property type="match status" value="1"/>
</dbReference>
<comment type="subcellular location">
    <subcellularLocation>
        <location evidence="1 8">Nucleus</location>
    </subcellularLocation>
</comment>
<evidence type="ECO:0000256" key="1">
    <source>
        <dbReference type="ARBA" id="ARBA00004123"/>
    </source>
</evidence>
<dbReference type="GO" id="GO:0051731">
    <property type="term" value="F:polynucleotide 5'-hydroxyl-kinase activity"/>
    <property type="evidence" value="ECO:0007669"/>
    <property type="project" value="InterPro"/>
</dbReference>
<keyword evidence="5 8" id="KW-0547">Nucleotide-binding</keyword>
<proteinExistence type="inferred from homology"/>